<name>A0ABP9PK48_9PSEU</name>
<reference evidence="5" key="1">
    <citation type="journal article" date="2019" name="Int. J. Syst. Evol. Microbiol.">
        <title>The Global Catalogue of Microorganisms (GCM) 10K type strain sequencing project: providing services to taxonomists for standard genome sequencing and annotation.</title>
        <authorList>
            <consortium name="The Broad Institute Genomics Platform"/>
            <consortium name="The Broad Institute Genome Sequencing Center for Infectious Disease"/>
            <person name="Wu L."/>
            <person name="Ma J."/>
        </authorList>
    </citation>
    <scope>NUCLEOTIDE SEQUENCE [LARGE SCALE GENOMIC DNA]</scope>
    <source>
        <strain evidence="5">JCM 18303</strain>
    </source>
</reference>
<sequence length="244" mass="26358">MAGGRLTGLVLMCSISFVACGVVAPTAEAATLTVGPAEPAHGTARTALDGLPVKGRAPKTGYSRDQFGPAWSDIDRDGCDQRNQVMARDMTDETFKPGTRNCVVLTGRLDDPYTNTVIQFVRGEGTSDDVQIDHVVALSDAWQKGAQQLDEATRKQLANDPLNLLAVDGPTNIRKSDSDAATWLPPNKAYRCRYVARQVAVKTRYRLWVTSAERDAIAKVLSQCPGEPVPEPEPVAPRDRGPGR</sequence>
<evidence type="ECO:0000313" key="4">
    <source>
        <dbReference type="EMBL" id="GAA5147775.1"/>
    </source>
</evidence>
<dbReference type="InterPro" id="IPR011089">
    <property type="entry name" value="GmrSD_C"/>
</dbReference>
<gene>
    <name evidence="4" type="ORF">GCM10023321_09100</name>
</gene>
<feature type="domain" description="GmrSD restriction endonucleases C-terminal" evidence="3">
    <location>
        <begin position="81"/>
        <end position="220"/>
    </location>
</feature>
<dbReference type="PANTHER" id="PTHR24094">
    <property type="entry name" value="SECRETED PROTEIN"/>
    <property type="match status" value="1"/>
</dbReference>
<accession>A0ABP9PK48</accession>
<dbReference type="Proteomes" id="UP001428817">
    <property type="component" value="Unassembled WGS sequence"/>
</dbReference>
<evidence type="ECO:0000313" key="5">
    <source>
        <dbReference type="Proteomes" id="UP001428817"/>
    </source>
</evidence>
<evidence type="ECO:0000259" key="3">
    <source>
        <dbReference type="Pfam" id="PF07510"/>
    </source>
</evidence>
<feature type="chain" id="PRO_5047358772" description="GmrSD restriction endonucleases C-terminal domain-containing protein" evidence="2">
    <location>
        <begin position="30"/>
        <end position="244"/>
    </location>
</feature>
<organism evidence="4 5">
    <name type="scientific">Pseudonocardia eucalypti</name>
    <dbReference type="NCBI Taxonomy" id="648755"/>
    <lineage>
        <taxon>Bacteria</taxon>
        <taxon>Bacillati</taxon>
        <taxon>Actinomycetota</taxon>
        <taxon>Actinomycetes</taxon>
        <taxon>Pseudonocardiales</taxon>
        <taxon>Pseudonocardiaceae</taxon>
        <taxon>Pseudonocardia</taxon>
    </lineage>
</organism>
<keyword evidence="2" id="KW-0732">Signal</keyword>
<protein>
    <recommendedName>
        <fullName evidence="3">GmrSD restriction endonucleases C-terminal domain-containing protein</fullName>
    </recommendedName>
</protein>
<evidence type="ECO:0000256" key="1">
    <source>
        <dbReference type="SAM" id="MobiDB-lite"/>
    </source>
</evidence>
<dbReference type="Pfam" id="PF07510">
    <property type="entry name" value="GmrSD_C"/>
    <property type="match status" value="1"/>
</dbReference>
<dbReference type="EMBL" id="BAABJP010000003">
    <property type="protein sequence ID" value="GAA5147775.1"/>
    <property type="molecule type" value="Genomic_DNA"/>
</dbReference>
<feature type="region of interest" description="Disordered" evidence="1">
    <location>
        <begin position="223"/>
        <end position="244"/>
    </location>
</feature>
<evidence type="ECO:0000256" key="2">
    <source>
        <dbReference type="SAM" id="SignalP"/>
    </source>
</evidence>
<keyword evidence="5" id="KW-1185">Reference proteome</keyword>
<dbReference type="PROSITE" id="PS51257">
    <property type="entry name" value="PROKAR_LIPOPROTEIN"/>
    <property type="match status" value="1"/>
</dbReference>
<proteinExistence type="predicted"/>
<comment type="caution">
    <text evidence="4">The sequence shown here is derived from an EMBL/GenBank/DDBJ whole genome shotgun (WGS) entry which is preliminary data.</text>
</comment>
<feature type="signal peptide" evidence="2">
    <location>
        <begin position="1"/>
        <end position="29"/>
    </location>
</feature>
<dbReference type="PANTHER" id="PTHR24094:SF15">
    <property type="entry name" value="AMP-DEPENDENT SYNTHETASE_LIGASE DOMAIN-CONTAINING PROTEIN-RELATED"/>
    <property type="match status" value="1"/>
</dbReference>